<organism evidence="3 4">
    <name type="scientific">Pseudallescheria apiosperma</name>
    <name type="common">Scedosporium apiospermum</name>
    <dbReference type="NCBI Taxonomy" id="563466"/>
    <lineage>
        <taxon>Eukaryota</taxon>
        <taxon>Fungi</taxon>
        <taxon>Dikarya</taxon>
        <taxon>Ascomycota</taxon>
        <taxon>Pezizomycotina</taxon>
        <taxon>Sordariomycetes</taxon>
        <taxon>Hypocreomycetidae</taxon>
        <taxon>Microascales</taxon>
        <taxon>Microascaceae</taxon>
        <taxon>Scedosporium</taxon>
    </lineage>
</organism>
<keyword evidence="4" id="KW-1185">Reference proteome</keyword>
<sequence>MNQRLNLVGATLLVGRALSQLSSPAPTLVSTYTPASTSSDSGWGWDDWGDWASTATWWPWDWPDWIPGASDQTSSATEASTTSSTLGAGFTLTGVLGETATSSEIDEPTTFPTPDVPIPGIPFSTPSGLYSAAGSWEAAGATGLSGNPAFGPASDSSSFPGFTDTPSRSSTFSEPWVPGTTEDSWPFPWDTSFSIPSPSSLGIPDSSNVPDSSFTEVPFPSVSDIPLAGSDAVSSTLLPSFTQAPIPSFPDISSEEALVSTSDDVLWITTITVTVAASESPWFPDSPAEPSFTELPEPSFSFPPPPVWSTDAWSDEVGTTGWPVDVSTYKAASASTTGTASTSDVSVIPGPASLPGLSSSSVKAPCPWVTWSPASDTSSLPLSSLTEVPFFSDVPEASGVPDWPSPDWPPEESPSDWFPDTPDFTSSEAPNWSSKLATILPISDEFSPAETEVPSSLTLSSDFPRVSHDPSFSTAVSRTDFPMKRRRASAPAATEASSHSGPRHLARCECGQMYFGSSCSDSLVEFHVSGARMCRNRGSRMRPSQAMFSCECDEQTGEQSLELMSMASYYPTRDESNDYLMSYDEDEGENDDDYQDELGWDDWEEWAMRWATHH</sequence>
<name>A0A084G965_PSEDA</name>
<feature type="region of interest" description="Disordered" evidence="1">
    <location>
        <begin position="147"/>
        <end position="184"/>
    </location>
</feature>
<feature type="compositionally biased region" description="Polar residues" evidence="1">
    <location>
        <begin position="154"/>
        <end position="173"/>
    </location>
</feature>
<evidence type="ECO:0000313" key="4">
    <source>
        <dbReference type="Proteomes" id="UP000028545"/>
    </source>
</evidence>
<comment type="caution">
    <text evidence="3">The sequence shown here is derived from an EMBL/GenBank/DDBJ whole genome shotgun (WGS) entry which is preliminary data.</text>
</comment>
<feature type="region of interest" description="Disordered" evidence="1">
    <location>
        <begin position="68"/>
        <end position="88"/>
    </location>
</feature>
<evidence type="ECO:0000256" key="2">
    <source>
        <dbReference type="SAM" id="SignalP"/>
    </source>
</evidence>
<gene>
    <name evidence="3" type="ORF">SAPIO_CDS4049</name>
</gene>
<dbReference type="Proteomes" id="UP000028545">
    <property type="component" value="Unassembled WGS sequence"/>
</dbReference>
<feature type="region of interest" description="Disordered" evidence="1">
    <location>
        <begin position="396"/>
        <end position="430"/>
    </location>
</feature>
<evidence type="ECO:0000256" key="1">
    <source>
        <dbReference type="SAM" id="MobiDB-lite"/>
    </source>
</evidence>
<evidence type="ECO:0000313" key="3">
    <source>
        <dbReference type="EMBL" id="KEZ43877.1"/>
    </source>
</evidence>
<dbReference type="EMBL" id="JOWA01000090">
    <property type="protein sequence ID" value="KEZ43877.1"/>
    <property type="molecule type" value="Genomic_DNA"/>
</dbReference>
<reference evidence="3 4" key="1">
    <citation type="journal article" date="2014" name="Genome Announc.">
        <title>Draft genome sequence of the pathogenic fungus Scedosporium apiospermum.</title>
        <authorList>
            <person name="Vandeputte P."/>
            <person name="Ghamrawi S."/>
            <person name="Rechenmann M."/>
            <person name="Iltis A."/>
            <person name="Giraud S."/>
            <person name="Fleury M."/>
            <person name="Thornton C."/>
            <person name="Delhaes L."/>
            <person name="Meyer W."/>
            <person name="Papon N."/>
            <person name="Bouchara J.P."/>
        </authorList>
    </citation>
    <scope>NUCLEOTIDE SEQUENCE [LARGE SCALE GENOMIC DNA]</scope>
    <source>
        <strain evidence="3 4">IHEM 14462</strain>
    </source>
</reference>
<dbReference type="AlphaFoldDB" id="A0A084G965"/>
<dbReference type="GeneID" id="27723121"/>
<feature type="chain" id="PRO_5001775374" evidence="2">
    <location>
        <begin position="20"/>
        <end position="614"/>
    </location>
</feature>
<dbReference type="HOGENOM" id="CLU_444921_0_0_1"/>
<accession>A0A084G965</accession>
<dbReference type="VEuPathDB" id="FungiDB:SAPIO_CDS4049"/>
<feature type="compositionally biased region" description="Low complexity" evidence="1">
    <location>
        <begin position="73"/>
        <end position="88"/>
    </location>
</feature>
<keyword evidence="2" id="KW-0732">Signal</keyword>
<feature type="signal peptide" evidence="2">
    <location>
        <begin position="1"/>
        <end position="19"/>
    </location>
</feature>
<proteinExistence type="predicted"/>
<dbReference type="RefSeq" id="XP_016643676.1">
    <property type="nucleotide sequence ID" value="XM_016786700.1"/>
</dbReference>
<protein>
    <submittedName>
        <fullName evidence="3">Uncharacterized protein</fullName>
    </submittedName>
</protein>
<dbReference type="KEGG" id="sapo:SAPIO_CDS4049"/>